<dbReference type="STRING" id="307507.A0A2V0NRJ3"/>
<dbReference type="SUPFAM" id="SSF53927">
    <property type="entry name" value="Cytidine deaminase-like"/>
    <property type="match status" value="1"/>
</dbReference>
<dbReference type="PANTHER" id="PTHR11079">
    <property type="entry name" value="CYTOSINE DEAMINASE FAMILY MEMBER"/>
    <property type="match status" value="1"/>
</dbReference>
<dbReference type="InterPro" id="IPR002125">
    <property type="entry name" value="CMP_dCMP_dom"/>
</dbReference>
<proteinExistence type="predicted"/>
<protein>
    <submittedName>
        <fullName evidence="4">tRNA-specific adenosine deaminase</fullName>
    </submittedName>
</protein>
<dbReference type="PANTHER" id="PTHR11079:SF161">
    <property type="entry name" value="CMP_DCMP-TYPE DEAMINASE DOMAIN-CONTAINING PROTEIN"/>
    <property type="match status" value="1"/>
</dbReference>
<organism evidence="4 5">
    <name type="scientific">Raphidocelis subcapitata</name>
    <dbReference type="NCBI Taxonomy" id="307507"/>
    <lineage>
        <taxon>Eukaryota</taxon>
        <taxon>Viridiplantae</taxon>
        <taxon>Chlorophyta</taxon>
        <taxon>core chlorophytes</taxon>
        <taxon>Chlorophyceae</taxon>
        <taxon>CS clade</taxon>
        <taxon>Sphaeropleales</taxon>
        <taxon>Selenastraceae</taxon>
        <taxon>Raphidocelis</taxon>
    </lineage>
</organism>
<keyword evidence="1" id="KW-0479">Metal-binding</keyword>
<keyword evidence="5" id="KW-1185">Reference proteome</keyword>
<feature type="domain" description="CMP/dCMP-type deaminase" evidence="3">
    <location>
        <begin position="9"/>
        <end position="123"/>
    </location>
</feature>
<reference evidence="4 5" key="1">
    <citation type="journal article" date="2018" name="Sci. Rep.">
        <title>Raphidocelis subcapitata (=Pseudokirchneriella subcapitata) provides an insight into genome evolution and environmental adaptations in the Sphaeropleales.</title>
        <authorList>
            <person name="Suzuki S."/>
            <person name="Yamaguchi H."/>
            <person name="Nakajima N."/>
            <person name="Kawachi M."/>
        </authorList>
    </citation>
    <scope>NUCLEOTIDE SEQUENCE [LARGE SCALE GENOMIC DNA]</scope>
    <source>
        <strain evidence="4 5">NIES-35</strain>
    </source>
</reference>
<dbReference type="Proteomes" id="UP000247498">
    <property type="component" value="Unassembled WGS sequence"/>
</dbReference>
<dbReference type="GO" id="GO:0006152">
    <property type="term" value="P:purine nucleoside catabolic process"/>
    <property type="evidence" value="ECO:0007669"/>
    <property type="project" value="TreeGrafter"/>
</dbReference>
<dbReference type="GO" id="GO:0008270">
    <property type="term" value="F:zinc ion binding"/>
    <property type="evidence" value="ECO:0007669"/>
    <property type="project" value="InterPro"/>
</dbReference>
<dbReference type="GO" id="GO:0047974">
    <property type="term" value="F:guanosine deaminase activity"/>
    <property type="evidence" value="ECO:0007669"/>
    <property type="project" value="TreeGrafter"/>
</dbReference>
<dbReference type="PROSITE" id="PS00903">
    <property type="entry name" value="CYT_DCMP_DEAMINASES_1"/>
    <property type="match status" value="1"/>
</dbReference>
<evidence type="ECO:0000256" key="2">
    <source>
        <dbReference type="ARBA" id="ARBA00022833"/>
    </source>
</evidence>
<evidence type="ECO:0000256" key="1">
    <source>
        <dbReference type="ARBA" id="ARBA00022723"/>
    </source>
</evidence>
<dbReference type="CDD" id="cd01285">
    <property type="entry name" value="nucleoside_deaminase"/>
    <property type="match status" value="1"/>
</dbReference>
<dbReference type="OrthoDB" id="408702at2759"/>
<dbReference type="Pfam" id="PF00383">
    <property type="entry name" value="dCMP_cyt_deam_1"/>
    <property type="match status" value="1"/>
</dbReference>
<dbReference type="PROSITE" id="PS51747">
    <property type="entry name" value="CYT_DCMP_DEAMINASES_2"/>
    <property type="match status" value="1"/>
</dbReference>
<name>A0A2V0NRJ3_9CHLO</name>
<keyword evidence="2" id="KW-0862">Zinc</keyword>
<accession>A0A2V0NRJ3</accession>
<dbReference type="InterPro" id="IPR016193">
    <property type="entry name" value="Cytidine_deaminase-like"/>
</dbReference>
<dbReference type="EMBL" id="BDRX01000001">
    <property type="protein sequence ID" value="GBF87547.1"/>
    <property type="molecule type" value="Genomic_DNA"/>
</dbReference>
<dbReference type="InterPro" id="IPR016192">
    <property type="entry name" value="APOBEC/CMP_deaminase_Zn-bd"/>
</dbReference>
<evidence type="ECO:0000259" key="3">
    <source>
        <dbReference type="PROSITE" id="PS51747"/>
    </source>
</evidence>
<dbReference type="FunCoup" id="A0A2V0NRJ3">
    <property type="interactions" value="145"/>
</dbReference>
<dbReference type="AlphaFoldDB" id="A0A2V0NRJ3"/>
<evidence type="ECO:0000313" key="5">
    <source>
        <dbReference type="Proteomes" id="UP000247498"/>
    </source>
</evidence>
<evidence type="ECO:0000313" key="4">
    <source>
        <dbReference type="EMBL" id="GBF87547.1"/>
    </source>
</evidence>
<gene>
    <name evidence="4" type="ORF">Rsub_00258</name>
</gene>
<comment type="caution">
    <text evidence="4">The sequence shown here is derived from an EMBL/GenBank/DDBJ whole genome shotgun (WGS) entry which is preliminary data.</text>
</comment>
<sequence>MAAPAAADAAHAAHMRRAIELSRRAGLEERSGKCFGAVVVDESGAVVGEGYNKVIAESDPTWHAELAAIREATRRLGRPSLEGCTLYASTLPCPMCTGAIYWAKVACVYYGADNEDMIRLGVNGGSGDYTRDVFFGREDRLDPPQRARLPFRQFMREEAAAAHGDYVNLPPGSRAVY</sequence>
<dbReference type="InParanoid" id="A0A2V0NRJ3"/>
<dbReference type="Gene3D" id="3.40.140.10">
    <property type="entry name" value="Cytidine Deaminase, domain 2"/>
    <property type="match status" value="1"/>
</dbReference>